<evidence type="ECO:0000313" key="2">
    <source>
        <dbReference type="EMBL" id="GEP43404.1"/>
    </source>
</evidence>
<proteinExistence type="predicted"/>
<feature type="compositionally biased region" description="Pro residues" evidence="1">
    <location>
        <begin position="714"/>
        <end position="723"/>
    </location>
</feature>
<feature type="compositionally biased region" description="Polar residues" evidence="1">
    <location>
        <begin position="559"/>
        <end position="573"/>
    </location>
</feature>
<evidence type="ECO:0000313" key="3">
    <source>
        <dbReference type="Proteomes" id="UP000321577"/>
    </source>
</evidence>
<reference evidence="2 3" key="1">
    <citation type="submission" date="2019-07" db="EMBL/GenBank/DDBJ databases">
        <title>Whole genome shotgun sequence of Brevifollis gellanilyticus NBRC 108608.</title>
        <authorList>
            <person name="Hosoyama A."/>
            <person name="Uohara A."/>
            <person name="Ohji S."/>
            <person name="Ichikawa N."/>
        </authorList>
    </citation>
    <scope>NUCLEOTIDE SEQUENCE [LARGE SCALE GENOMIC DNA]</scope>
    <source>
        <strain evidence="2 3">NBRC 108608</strain>
    </source>
</reference>
<feature type="compositionally biased region" description="Basic and acidic residues" evidence="1">
    <location>
        <begin position="730"/>
        <end position="743"/>
    </location>
</feature>
<accession>A0A512M9J1</accession>
<feature type="compositionally biased region" description="Basic and acidic residues" evidence="1">
    <location>
        <begin position="527"/>
        <end position="552"/>
    </location>
</feature>
<feature type="compositionally biased region" description="Basic and acidic residues" evidence="1">
    <location>
        <begin position="611"/>
        <end position="666"/>
    </location>
</feature>
<comment type="caution">
    <text evidence="2">The sequence shown here is derived from an EMBL/GenBank/DDBJ whole genome shotgun (WGS) entry which is preliminary data.</text>
</comment>
<feature type="compositionally biased region" description="Basic and acidic residues" evidence="1">
    <location>
        <begin position="784"/>
        <end position="801"/>
    </location>
</feature>
<organism evidence="2 3">
    <name type="scientific">Brevifollis gellanilyticus</name>
    <dbReference type="NCBI Taxonomy" id="748831"/>
    <lineage>
        <taxon>Bacteria</taxon>
        <taxon>Pseudomonadati</taxon>
        <taxon>Verrucomicrobiota</taxon>
        <taxon>Verrucomicrobiia</taxon>
        <taxon>Verrucomicrobiales</taxon>
        <taxon>Verrucomicrobiaceae</taxon>
    </lineage>
</organism>
<feature type="compositionally biased region" description="Basic and acidic residues" evidence="1">
    <location>
        <begin position="468"/>
        <end position="503"/>
    </location>
</feature>
<keyword evidence="3" id="KW-1185">Reference proteome</keyword>
<evidence type="ECO:0000256" key="1">
    <source>
        <dbReference type="SAM" id="MobiDB-lite"/>
    </source>
</evidence>
<gene>
    <name evidence="2" type="ORF">BGE01nite_26950</name>
</gene>
<name>A0A512M9J1_9BACT</name>
<feature type="compositionally biased region" description="Basic and acidic residues" evidence="1">
    <location>
        <begin position="809"/>
        <end position="860"/>
    </location>
</feature>
<feature type="region of interest" description="Disordered" evidence="1">
    <location>
        <begin position="589"/>
        <end position="878"/>
    </location>
</feature>
<feature type="compositionally biased region" description="Low complexity" evidence="1">
    <location>
        <begin position="744"/>
        <end position="762"/>
    </location>
</feature>
<dbReference type="AlphaFoldDB" id="A0A512M9J1"/>
<feature type="compositionally biased region" description="Basic and acidic residues" evidence="1">
    <location>
        <begin position="703"/>
        <end position="713"/>
    </location>
</feature>
<feature type="compositionally biased region" description="Basic and acidic residues" evidence="1">
    <location>
        <begin position="763"/>
        <end position="776"/>
    </location>
</feature>
<sequence length="1014" mass="110335">MAQEKLPLLTPPAAPAAKGDAAPAPPVAPPMPGQLQAEPAAAPSRIPDLPVKPAVVPPTTLSSNKGIHSTSSSGQFIVHGNDLPLRSAFSSRCEEIHHELRQLLRDQQPWALPVVVLLNSGDSARKADKAVSMTLSEITHGGFHIQVTVNLRPDLRPTDFRAEIVRALLAERVLRHQKGGAKRTSVLPDWVFTGVMEALDYRKQARPSTLFAAIFKSGKIFGIEEIIEASPTQMDALSRTIYQTSCCALVLALLDQPEGGARLNRFLSSIAGDARPERELLDQAFPSFTTSPASLNKWWALQLANLSRPGVSEPLSPDATLAALEEALTFHYQAKAAEVPQPRVRPVVAKVKLTPSEPAVVSTPKPGEGTPPVLVSEATPDAEKKRGFFSRLNPFSHRKSDEETMIESAIEEAAKEEAKSRVEEESKVVDKPVEVAANVTLPEAEGPRAETGEERKPLFNRWFGNGRKKPEGDVTPVEEKTEAAPKVEERPKAASRGNEKPVVEDAPPAPAEESEKRSKLNPLNWFRGDKKKEEDPSKIEEPAKEKKGRTEGESGEQAGEQTPGSVSSLQQDWQLTSGQPLVAMVFQEAAVSEEAPKKKKRVFGIFGGGKKPAEEPKNEPAPEPKKEEAKPAPKKETKEESKEKAKAPEPKPEPAAEKKPDSKKPAEAPPPAAEMPPAETVKFAEPAATPEKRRGLRGLFGGGEKKPAEEPKPAEPAPAPVPAPMAAEAKPAEKPAQKPKEPAEAAPKPEAPKPADMPAEAKPVAEGEKTKHEPMRIRPLFGGKKKEEGIMPGEKPEEAPKAEVMTTETKPEETKPSAEKPKPKPVAKEEAKPEMPKPEPTSEPKTEEPKMPVAKEEAPKPKPAAPAKKPEDSEPTVAAAVPIEDYAAIMKRPDRKEILQRNLVALQALQQRSAVLFRPIVVDYTALVGELVDGKTKNMDERLLKLRERTQNALDQSKAIRDQLDLHEANSSPAMSGSFEDYLHLPETIQKELPPRQDAISKYLDALDREFSKQ</sequence>
<feature type="compositionally biased region" description="Basic and acidic residues" evidence="1">
    <location>
        <begin position="445"/>
        <end position="457"/>
    </location>
</feature>
<dbReference type="Proteomes" id="UP000321577">
    <property type="component" value="Unassembled WGS sequence"/>
</dbReference>
<feature type="region of interest" description="Disordered" evidence="1">
    <location>
        <begin position="439"/>
        <end position="573"/>
    </location>
</feature>
<protein>
    <submittedName>
        <fullName evidence="2">Uncharacterized protein</fullName>
    </submittedName>
</protein>
<feature type="compositionally biased region" description="Pro residues" evidence="1">
    <location>
        <begin position="23"/>
        <end position="32"/>
    </location>
</feature>
<dbReference type="EMBL" id="BKAG01000017">
    <property type="protein sequence ID" value="GEP43404.1"/>
    <property type="molecule type" value="Genomic_DNA"/>
</dbReference>
<feature type="region of interest" description="Disordered" evidence="1">
    <location>
        <begin position="1"/>
        <end position="45"/>
    </location>
</feature>